<gene>
    <name evidence="1" type="ORF">Amon02_001066700</name>
</gene>
<dbReference type="Proteomes" id="UP001165064">
    <property type="component" value="Unassembled WGS sequence"/>
</dbReference>
<evidence type="ECO:0000313" key="2">
    <source>
        <dbReference type="Proteomes" id="UP001165064"/>
    </source>
</evidence>
<dbReference type="EMBL" id="BSXS01010914">
    <property type="protein sequence ID" value="GME99258.1"/>
    <property type="molecule type" value="Genomic_DNA"/>
</dbReference>
<sequence>MSKAVNSLLSALTLLFVITTINCIPVTLPTLDENEFILARPDQTTTTHGFHDLKHDSKERQSHHYIKCLDSYAPKKIKFDEVFTTADLELISQFDQVITLLGDKFLMESFTILKYYRLTYPLKPITQLLDSISLSGFPDEFVDSYILHIIKNGGFDEVDECADFLSGFDENEHNSKQAHL</sequence>
<protein>
    <submittedName>
        <fullName evidence="1">Unnamed protein product</fullName>
    </submittedName>
</protein>
<proteinExistence type="predicted"/>
<reference evidence="1" key="1">
    <citation type="submission" date="2023-04" db="EMBL/GenBank/DDBJ databases">
        <title>Ambrosiozyma monospora NBRC 10751.</title>
        <authorList>
            <person name="Ichikawa N."/>
            <person name="Sato H."/>
            <person name="Tonouchi N."/>
        </authorList>
    </citation>
    <scope>NUCLEOTIDE SEQUENCE</scope>
    <source>
        <strain evidence="1">NBRC 10751</strain>
    </source>
</reference>
<comment type="caution">
    <text evidence="1">The sequence shown here is derived from an EMBL/GenBank/DDBJ whole genome shotgun (WGS) entry which is preliminary data.</text>
</comment>
<accession>A0ACB5U0H9</accession>
<name>A0ACB5U0H9_AMBMO</name>
<evidence type="ECO:0000313" key="1">
    <source>
        <dbReference type="EMBL" id="GME99258.1"/>
    </source>
</evidence>
<organism evidence="1 2">
    <name type="scientific">Ambrosiozyma monospora</name>
    <name type="common">Yeast</name>
    <name type="synonym">Endomycopsis monosporus</name>
    <dbReference type="NCBI Taxonomy" id="43982"/>
    <lineage>
        <taxon>Eukaryota</taxon>
        <taxon>Fungi</taxon>
        <taxon>Dikarya</taxon>
        <taxon>Ascomycota</taxon>
        <taxon>Saccharomycotina</taxon>
        <taxon>Pichiomycetes</taxon>
        <taxon>Pichiales</taxon>
        <taxon>Pichiaceae</taxon>
        <taxon>Ambrosiozyma</taxon>
    </lineage>
</organism>
<keyword evidence="2" id="KW-1185">Reference proteome</keyword>